<evidence type="ECO:0000313" key="9">
    <source>
        <dbReference type="EMBL" id="KAG6419272.1"/>
    </source>
</evidence>
<evidence type="ECO:0000256" key="7">
    <source>
        <dbReference type="SAM" id="MobiDB-lite"/>
    </source>
</evidence>
<dbReference type="Proteomes" id="UP000298416">
    <property type="component" value="Unassembled WGS sequence"/>
</dbReference>
<feature type="compositionally biased region" description="Acidic residues" evidence="7">
    <location>
        <begin position="189"/>
        <end position="203"/>
    </location>
</feature>
<dbReference type="AlphaFoldDB" id="A0A8X8XV19"/>
<feature type="domain" description="OVATE" evidence="8">
    <location>
        <begin position="355"/>
        <end position="414"/>
    </location>
</feature>
<accession>A0A8X8XV19</accession>
<evidence type="ECO:0000259" key="8">
    <source>
        <dbReference type="PROSITE" id="PS51754"/>
    </source>
</evidence>
<evidence type="ECO:0000256" key="3">
    <source>
        <dbReference type="ARBA" id="ARBA00023015"/>
    </source>
</evidence>
<dbReference type="GO" id="GO:0045892">
    <property type="term" value="P:negative regulation of DNA-templated transcription"/>
    <property type="evidence" value="ECO:0007669"/>
    <property type="project" value="UniProtKB-UniRule"/>
</dbReference>
<sequence>MKWGRKVSSPPSFGSSVITRVLPASWFSKFKQTAGSLDTGPGKKQQRGKLDFSTVNSSLPAGCRQARFYRLDDDAYWTLSFRKDRGVGGREGRRRSSRINPLWYDSDDEFLVAVSGFRDAQLPRKELETIPETDTIKMKQERCTDTVPREKRRDRFKKENIDVRRSRKLRGRVKRKNRKAELGVRLDQGDEGENESSNLEEEQVSPTQQKADQVKEGSHDSAVSNSRNHQNISFQTFGWSSDGEDDEEDRVSPDLDGKGSAAISERLSTSKCQNLENMKIEEFKMKTEEFRKEAAYISRRFRSRKVKQNRKTARGSRTECRIQALEGMKSKKKERERESEEEAAEGSTIYNSFAVVKSSFNPHQDFRDSMVEMIQEKGIRHREELQELLACYLTLNSDRHHDLIINVFQQVWFELQLL</sequence>
<keyword evidence="3 6" id="KW-0805">Transcription regulation</keyword>
<comment type="caution">
    <text evidence="9">The sequence shown here is derived from an EMBL/GenBank/DDBJ whole genome shotgun (WGS) entry which is preliminary data.</text>
</comment>
<feature type="region of interest" description="Disordered" evidence="7">
    <location>
        <begin position="325"/>
        <end position="344"/>
    </location>
</feature>
<evidence type="ECO:0000256" key="6">
    <source>
        <dbReference type="RuleBase" id="RU367028"/>
    </source>
</evidence>
<gene>
    <name evidence="9" type="ORF">SASPL_121488</name>
</gene>
<dbReference type="NCBIfam" id="TIGR01568">
    <property type="entry name" value="A_thal_3678"/>
    <property type="match status" value="1"/>
</dbReference>
<comment type="subcellular location">
    <subcellularLocation>
        <location evidence="1 6">Nucleus</location>
    </subcellularLocation>
</comment>
<organism evidence="9">
    <name type="scientific">Salvia splendens</name>
    <name type="common">Scarlet sage</name>
    <dbReference type="NCBI Taxonomy" id="180675"/>
    <lineage>
        <taxon>Eukaryota</taxon>
        <taxon>Viridiplantae</taxon>
        <taxon>Streptophyta</taxon>
        <taxon>Embryophyta</taxon>
        <taxon>Tracheophyta</taxon>
        <taxon>Spermatophyta</taxon>
        <taxon>Magnoliopsida</taxon>
        <taxon>eudicotyledons</taxon>
        <taxon>Gunneridae</taxon>
        <taxon>Pentapetalae</taxon>
        <taxon>asterids</taxon>
        <taxon>lamiids</taxon>
        <taxon>Lamiales</taxon>
        <taxon>Lamiaceae</taxon>
        <taxon>Nepetoideae</taxon>
        <taxon>Mentheae</taxon>
        <taxon>Salviinae</taxon>
        <taxon>Salvia</taxon>
        <taxon>Salvia subgen. Calosphace</taxon>
        <taxon>core Calosphace</taxon>
    </lineage>
</organism>
<dbReference type="OrthoDB" id="1928390at2759"/>
<dbReference type="PANTHER" id="PTHR33057:SF82">
    <property type="entry name" value="TRANSCRIPTION REPRESSOR OFP5"/>
    <property type="match status" value="1"/>
</dbReference>
<name>A0A8X8XV19_SALSN</name>
<dbReference type="EMBL" id="PNBA02000007">
    <property type="protein sequence ID" value="KAG6419272.1"/>
    <property type="molecule type" value="Genomic_DNA"/>
</dbReference>
<dbReference type="PANTHER" id="PTHR33057">
    <property type="entry name" value="TRANSCRIPTION REPRESSOR OFP7-RELATED"/>
    <property type="match status" value="1"/>
</dbReference>
<reference evidence="9" key="1">
    <citation type="submission" date="2018-01" db="EMBL/GenBank/DDBJ databases">
        <authorList>
            <person name="Mao J.F."/>
        </authorList>
    </citation>
    <scope>NUCLEOTIDE SEQUENCE</scope>
    <source>
        <strain evidence="9">Huo1</strain>
        <tissue evidence="9">Leaf</tissue>
    </source>
</reference>
<evidence type="ECO:0000256" key="4">
    <source>
        <dbReference type="ARBA" id="ARBA00023163"/>
    </source>
</evidence>
<keyword evidence="2 6" id="KW-0678">Repressor</keyword>
<feature type="compositionally biased region" description="Basic residues" evidence="7">
    <location>
        <begin position="165"/>
        <end position="178"/>
    </location>
</feature>
<keyword evidence="10" id="KW-1185">Reference proteome</keyword>
<proteinExistence type="predicted"/>
<evidence type="ECO:0000256" key="1">
    <source>
        <dbReference type="ARBA" id="ARBA00004123"/>
    </source>
</evidence>
<feature type="compositionally biased region" description="Basic and acidic residues" evidence="7">
    <location>
        <begin position="140"/>
        <end position="164"/>
    </location>
</feature>
<evidence type="ECO:0000256" key="5">
    <source>
        <dbReference type="ARBA" id="ARBA00023242"/>
    </source>
</evidence>
<dbReference type="InterPro" id="IPR006458">
    <property type="entry name" value="Ovate_C"/>
</dbReference>
<dbReference type="InterPro" id="IPR038933">
    <property type="entry name" value="Ovate"/>
</dbReference>
<comment type="function">
    <text evidence="6">Transcriptional repressor that regulates multiple aspects of plant growth and development.</text>
</comment>
<evidence type="ECO:0000313" key="10">
    <source>
        <dbReference type="Proteomes" id="UP000298416"/>
    </source>
</evidence>
<dbReference type="PROSITE" id="PS51754">
    <property type="entry name" value="OVATE"/>
    <property type="match status" value="1"/>
</dbReference>
<reference evidence="9" key="2">
    <citation type="submission" date="2020-08" db="EMBL/GenBank/DDBJ databases">
        <title>Plant Genome Project.</title>
        <authorList>
            <person name="Zhang R.-G."/>
        </authorList>
    </citation>
    <scope>NUCLEOTIDE SEQUENCE</scope>
    <source>
        <strain evidence="9">Huo1</strain>
        <tissue evidence="9">Leaf</tissue>
    </source>
</reference>
<feature type="region of interest" description="Disordered" evidence="7">
    <location>
        <begin position="140"/>
        <end position="265"/>
    </location>
</feature>
<protein>
    <recommendedName>
        <fullName evidence="6">Transcription repressor</fullName>
    </recommendedName>
    <alternativeName>
        <fullName evidence="6">Ovate family protein</fullName>
    </alternativeName>
</protein>
<keyword evidence="4 6" id="KW-0804">Transcription</keyword>
<keyword evidence="5 6" id="KW-0539">Nucleus</keyword>
<feature type="compositionally biased region" description="Basic and acidic residues" evidence="7">
    <location>
        <begin position="179"/>
        <end position="188"/>
    </location>
</feature>
<evidence type="ECO:0000256" key="2">
    <source>
        <dbReference type="ARBA" id="ARBA00022491"/>
    </source>
</evidence>
<dbReference type="Pfam" id="PF04844">
    <property type="entry name" value="Ovate"/>
    <property type="match status" value="1"/>
</dbReference>
<feature type="compositionally biased region" description="Polar residues" evidence="7">
    <location>
        <begin position="221"/>
        <end position="239"/>
    </location>
</feature>
<dbReference type="GO" id="GO:0005634">
    <property type="term" value="C:nucleus"/>
    <property type="evidence" value="ECO:0007669"/>
    <property type="project" value="UniProtKB-SubCell"/>
</dbReference>